<keyword evidence="2" id="KW-1185">Reference proteome</keyword>
<reference evidence="1" key="1">
    <citation type="submission" date="2018-07" db="EMBL/GenBank/DDBJ databases">
        <title>Comparative genomics of catfishes provides insights into carnivory and benthic adaptation.</title>
        <authorList>
            <person name="Zhang Y."/>
            <person name="Wang D."/>
            <person name="Peng Z."/>
            <person name="Zheng S."/>
            <person name="Shao F."/>
            <person name="Tao W."/>
        </authorList>
    </citation>
    <scope>NUCLEOTIDE SEQUENCE</scope>
    <source>
        <strain evidence="1">Chongqing</strain>
    </source>
</reference>
<dbReference type="AlphaFoldDB" id="A0AAD5A1T4"/>
<accession>A0AAD5A1T4</accession>
<dbReference type="EMBL" id="MU584898">
    <property type="protein sequence ID" value="KAI5608178.1"/>
    <property type="molecule type" value="Genomic_DNA"/>
</dbReference>
<evidence type="ECO:0000313" key="1">
    <source>
        <dbReference type="EMBL" id="KAI5608178.1"/>
    </source>
</evidence>
<feature type="non-terminal residue" evidence="1">
    <location>
        <position position="192"/>
    </location>
</feature>
<organism evidence="1 2">
    <name type="scientific">Silurus asotus</name>
    <name type="common">Amur catfish</name>
    <name type="synonym">Parasilurus asotus</name>
    <dbReference type="NCBI Taxonomy" id="30991"/>
    <lineage>
        <taxon>Eukaryota</taxon>
        <taxon>Metazoa</taxon>
        <taxon>Chordata</taxon>
        <taxon>Craniata</taxon>
        <taxon>Vertebrata</taxon>
        <taxon>Euteleostomi</taxon>
        <taxon>Actinopterygii</taxon>
        <taxon>Neopterygii</taxon>
        <taxon>Teleostei</taxon>
        <taxon>Ostariophysi</taxon>
        <taxon>Siluriformes</taxon>
        <taxon>Siluridae</taxon>
        <taxon>Silurus</taxon>
    </lineage>
</organism>
<dbReference type="PANTHER" id="PTHR31025">
    <property type="entry name" value="SI:CH211-196P9.1-RELATED"/>
    <property type="match status" value="1"/>
</dbReference>
<proteinExistence type="predicted"/>
<feature type="non-terminal residue" evidence="1">
    <location>
        <position position="1"/>
    </location>
</feature>
<sequence length="192" mass="21356">TVILRIILGENNLQRLILKDGIPESLSELIQHINRQCGVEGDFRLQFMNADFNNEFTNMTSMSDVKDKSTIKVIFNTVASHHPALPDDPVSLSSCTSFDTDILSSPESISSRFSAWPLVFKVPRFSYDAEVQLERANAAFKEKGTLLSPDTKLKSSIFDGLIKTIIQYKVYLSDAESKDIAAALVSSHPCLK</sequence>
<gene>
    <name evidence="1" type="ORF">C0J50_6956</name>
</gene>
<dbReference type="PANTHER" id="PTHR31025:SF27">
    <property type="entry name" value="SI:CH211-193K19.2-RELATED"/>
    <property type="match status" value="1"/>
</dbReference>
<protein>
    <submittedName>
        <fullName evidence="1">Uncharacterized protein</fullName>
    </submittedName>
</protein>
<comment type="caution">
    <text evidence="1">The sequence shown here is derived from an EMBL/GenBank/DDBJ whole genome shotgun (WGS) entry which is preliminary data.</text>
</comment>
<dbReference type="Proteomes" id="UP001205998">
    <property type="component" value="Unassembled WGS sequence"/>
</dbReference>
<evidence type="ECO:0000313" key="2">
    <source>
        <dbReference type="Proteomes" id="UP001205998"/>
    </source>
</evidence>
<name>A0AAD5A1T4_SILAS</name>